<proteinExistence type="predicted"/>
<protein>
    <recommendedName>
        <fullName evidence="5">DUF3696 domain-containing protein</fullName>
    </recommendedName>
</protein>
<evidence type="ECO:0000259" key="1">
    <source>
        <dbReference type="Pfam" id="PF12476"/>
    </source>
</evidence>
<dbReference type="EMBL" id="PDFK01000002">
    <property type="protein sequence ID" value="PKU52576.1"/>
    <property type="molecule type" value="Genomic_DNA"/>
</dbReference>
<dbReference type="InterPro" id="IPR022532">
    <property type="entry name" value="DUF3696"/>
</dbReference>
<dbReference type="RefSeq" id="WP_101966555.1">
    <property type="nucleotide sequence ID" value="NZ_PDFK01000002.1"/>
</dbReference>
<dbReference type="Pfam" id="PF12476">
    <property type="entry name" value="DUF3696"/>
    <property type="match status" value="1"/>
</dbReference>
<organism evidence="3 4">
    <name type="scientific">Lysinibacillus fusiformis</name>
    <dbReference type="NCBI Taxonomy" id="28031"/>
    <lineage>
        <taxon>Bacteria</taxon>
        <taxon>Bacillati</taxon>
        <taxon>Bacillota</taxon>
        <taxon>Bacilli</taxon>
        <taxon>Bacillales</taxon>
        <taxon>Bacillaceae</taxon>
        <taxon>Lysinibacillus</taxon>
    </lineage>
</organism>
<dbReference type="AlphaFoldDB" id="A0A2I0V2S2"/>
<accession>A0A2I0V2S2</accession>
<dbReference type="PIRSF" id="PIRSF034888">
    <property type="entry name" value="P-loop_UCP034888"/>
    <property type="match status" value="1"/>
</dbReference>
<evidence type="ECO:0000313" key="4">
    <source>
        <dbReference type="Proteomes" id="UP000234956"/>
    </source>
</evidence>
<comment type="caution">
    <text evidence="3">The sequence shown here is derived from an EMBL/GenBank/DDBJ whole genome shotgun (WGS) entry which is preliminary data.</text>
</comment>
<dbReference type="InterPro" id="IPR051396">
    <property type="entry name" value="Bact_Antivir_Def_Nuclease"/>
</dbReference>
<dbReference type="GO" id="GO:0005524">
    <property type="term" value="F:ATP binding"/>
    <property type="evidence" value="ECO:0007669"/>
    <property type="project" value="InterPro"/>
</dbReference>
<evidence type="ECO:0000259" key="2">
    <source>
        <dbReference type="Pfam" id="PF13304"/>
    </source>
</evidence>
<dbReference type="InterPro" id="IPR014592">
    <property type="entry name" value="P-loop_UCP034888"/>
</dbReference>
<dbReference type="Gene3D" id="3.40.50.300">
    <property type="entry name" value="P-loop containing nucleotide triphosphate hydrolases"/>
    <property type="match status" value="1"/>
</dbReference>
<dbReference type="Proteomes" id="UP000234956">
    <property type="component" value="Unassembled WGS sequence"/>
</dbReference>
<dbReference type="SUPFAM" id="SSF52540">
    <property type="entry name" value="P-loop containing nucleoside triphosphate hydrolases"/>
    <property type="match status" value="1"/>
</dbReference>
<dbReference type="InterPro" id="IPR003959">
    <property type="entry name" value="ATPase_AAA_core"/>
</dbReference>
<dbReference type="Pfam" id="PF13304">
    <property type="entry name" value="AAA_21"/>
    <property type="match status" value="1"/>
</dbReference>
<reference evidence="3 4" key="1">
    <citation type="submission" date="2017-10" db="EMBL/GenBank/DDBJ databases">
        <title>Draft genome of Lysinibacillus fusiformis strain Juneja, a laboratory-derived pathogen of Drosophila melanogaster.</title>
        <authorList>
            <person name="Smith B.R."/>
            <person name="Unckless R.L."/>
        </authorList>
    </citation>
    <scope>NUCLEOTIDE SEQUENCE [LARGE SCALE GENOMIC DNA]</scope>
    <source>
        <strain evidence="3 4">Juneja</strain>
    </source>
</reference>
<dbReference type="GO" id="GO:0016887">
    <property type="term" value="F:ATP hydrolysis activity"/>
    <property type="evidence" value="ECO:0007669"/>
    <property type="project" value="InterPro"/>
</dbReference>
<dbReference type="PANTHER" id="PTHR43581">
    <property type="entry name" value="ATP/GTP PHOSPHATASE"/>
    <property type="match status" value="1"/>
</dbReference>
<gene>
    <name evidence="3" type="ORF">CRI88_09685</name>
</gene>
<name>A0A2I0V2S2_9BACI</name>
<dbReference type="PANTHER" id="PTHR43581:SF2">
    <property type="entry name" value="EXCINUCLEASE ATPASE SUBUNIT"/>
    <property type="match status" value="1"/>
</dbReference>
<evidence type="ECO:0000313" key="3">
    <source>
        <dbReference type="EMBL" id="PKU52576.1"/>
    </source>
</evidence>
<feature type="domain" description="ATPase AAA-type core" evidence="2">
    <location>
        <begin position="26"/>
        <end position="291"/>
    </location>
</feature>
<feature type="domain" description="DUF3696" evidence="1">
    <location>
        <begin position="307"/>
        <end position="351"/>
    </location>
</feature>
<evidence type="ECO:0008006" key="5">
    <source>
        <dbReference type="Google" id="ProtNLM"/>
    </source>
</evidence>
<dbReference type="InterPro" id="IPR027417">
    <property type="entry name" value="P-loop_NTPase"/>
</dbReference>
<sequence length="365" mass="40966">MIKNIEINNFKCFDNINVNLNKASLLLGANSGGKSSFIQALLLSQMSLKSVSTGEKSLDLITNSYGLNLFSFDEIIYNNASDDFFSVSLNYDKNVSKIIFKPTDDTNVVEISLSDESLKTSKEIIYLSADRAISKYQKSGNINNIQLGQSNEYLGFIIEKGRQKNVIKVDKKRNHWGSKETSVLDIQINEWLNYILPNSRVNAKNNGIDNSYSLLFGDNSNLHQTNVGYGISFILPIIIAGLIAKEGSVIIVENPELHLHPQAQSNIATFLAVIAASGVQVIIETHSEHIVNGFRKAVLFSQNPLTNTELTINYFNFRDKCTVEEVLLNELAEITQWPDGFMDQEDKDLFEIRKMRLNNGRDVAR</sequence>